<accession>A0A926VHU5</accession>
<name>A0A926VHU5_9CYAN</name>
<gene>
    <name evidence="1" type="ORF">H6G03_24280</name>
</gene>
<dbReference type="Pfam" id="PF04365">
    <property type="entry name" value="BrnT_toxin"/>
    <property type="match status" value="1"/>
</dbReference>
<dbReference type="Gene3D" id="3.10.450.530">
    <property type="entry name" value="Ribonuclease toxin, BrnT, of type II toxin-antitoxin system"/>
    <property type="match status" value="1"/>
</dbReference>
<dbReference type="EMBL" id="JACJPW010000074">
    <property type="protein sequence ID" value="MBD2184150.1"/>
    <property type="molecule type" value="Genomic_DNA"/>
</dbReference>
<dbReference type="InterPro" id="IPR007460">
    <property type="entry name" value="BrnT_toxin"/>
</dbReference>
<keyword evidence="2" id="KW-1185">Reference proteome</keyword>
<comment type="caution">
    <text evidence="1">The sequence shown here is derived from an EMBL/GenBank/DDBJ whole genome shotgun (WGS) entry which is preliminary data.</text>
</comment>
<protein>
    <submittedName>
        <fullName evidence="1">BrnT family toxin</fullName>
    </submittedName>
</protein>
<dbReference type="RefSeq" id="WP_190469970.1">
    <property type="nucleotide sequence ID" value="NZ_JACJPW010000074.1"/>
</dbReference>
<reference evidence="1" key="2">
    <citation type="submission" date="2020-08" db="EMBL/GenBank/DDBJ databases">
        <authorList>
            <person name="Chen M."/>
            <person name="Teng W."/>
            <person name="Zhao L."/>
            <person name="Hu C."/>
            <person name="Zhou Y."/>
            <person name="Han B."/>
            <person name="Song L."/>
            <person name="Shu W."/>
        </authorList>
    </citation>
    <scope>NUCLEOTIDE SEQUENCE</scope>
    <source>
        <strain evidence="1">FACHB-1375</strain>
    </source>
</reference>
<organism evidence="1 2">
    <name type="scientific">Aerosakkonema funiforme FACHB-1375</name>
    <dbReference type="NCBI Taxonomy" id="2949571"/>
    <lineage>
        <taxon>Bacteria</taxon>
        <taxon>Bacillati</taxon>
        <taxon>Cyanobacteriota</taxon>
        <taxon>Cyanophyceae</taxon>
        <taxon>Oscillatoriophycideae</taxon>
        <taxon>Aerosakkonematales</taxon>
        <taxon>Aerosakkonemataceae</taxon>
        <taxon>Aerosakkonema</taxon>
    </lineage>
</organism>
<dbReference type="AlphaFoldDB" id="A0A926VHU5"/>
<sequence length="94" mass="11190">MEIFDLIFLDSIVEKLDRKHNVQEQEVREIFNNSPAIRFVEKGTRQNENVYAASGQTDSGRYLIVYFIYKQDKNALILSARDMDNAERRRYRNN</sequence>
<dbReference type="InterPro" id="IPR038573">
    <property type="entry name" value="BrnT_sf"/>
</dbReference>
<reference evidence="1" key="1">
    <citation type="journal article" date="2015" name="ISME J.">
        <title>Draft Genome Sequence of Streptomyces incarnatus NRRL8089, which Produces the Nucleoside Antibiotic Sinefungin.</title>
        <authorList>
            <person name="Oshima K."/>
            <person name="Hattori M."/>
            <person name="Shimizu H."/>
            <person name="Fukuda K."/>
            <person name="Nemoto M."/>
            <person name="Inagaki K."/>
            <person name="Tamura T."/>
        </authorList>
    </citation>
    <scope>NUCLEOTIDE SEQUENCE</scope>
    <source>
        <strain evidence="1">FACHB-1375</strain>
    </source>
</reference>
<proteinExistence type="predicted"/>
<evidence type="ECO:0000313" key="1">
    <source>
        <dbReference type="EMBL" id="MBD2184150.1"/>
    </source>
</evidence>
<dbReference type="Proteomes" id="UP000641646">
    <property type="component" value="Unassembled WGS sequence"/>
</dbReference>
<evidence type="ECO:0000313" key="2">
    <source>
        <dbReference type="Proteomes" id="UP000641646"/>
    </source>
</evidence>